<sequence>MTRQLPTQCTDNEDEYPGVVVYDDEEFPISSQQEGQDVLEITASGERQGHHSSVRPFQSARYENDDAATPASLQEEEGKKMNEGTYSQHST</sequence>
<evidence type="ECO:0000313" key="3">
    <source>
        <dbReference type="Proteomes" id="UP001619887"/>
    </source>
</evidence>
<dbReference type="EMBL" id="JBIYXZ010002079">
    <property type="protein sequence ID" value="KAL3052614.1"/>
    <property type="molecule type" value="Genomic_DNA"/>
</dbReference>
<dbReference type="AlphaFoldDB" id="A0ABD2GEW3"/>
<proteinExistence type="predicted"/>
<organism evidence="2 3">
    <name type="scientific">Pagothenia borchgrevinki</name>
    <name type="common">Bald rockcod</name>
    <name type="synonym">Trematomus borchgrevinki</name>
    <dbReference type="NCBI Taxonomy" id="8213"/>
    <lineage>
        <taxon>Eukaryota</taxon>
        <taxon>Metazoa</taxon>
        <taxon>Chordata</taxon>
        <taxon>Craniata</taxon>
        <taxon>Vertebrata</taxon>
        <taxon>Euteleostomi</taxon>
        <taxon>Actinopterygii</taxon>
        <taxon>Neopterygii</taxon>
        <taxon>Teleostei</taxon>
        <taxon>Neoteleostei</taxon>
        <taxon>Acanthomorphata</taxon>
        <taxon>Eupercaria</taxon>
        <taxon>Perciformes</taxon>
        <taxon>Notothenioidei</taxon>
        <taxon>Nototheniidae</taxon>
        <taxon>Pagothenia</taxon>
    </lineage>
</organism>
<dbReference type="Proteomes" id="UP001619887">
    <property type="component" value="Unassembled WGS sequence"/>
</dbReference>
<evidence type="ECO:0000313" key="2">
    <source>
        <dbReference type="EMBL" id="KAL3052614.1"/>
    </source>
</evidence>
<evidence type="ECO:0000256" key="1">
    <source>
        <dbReference type="SAM" id="MobiDB-lite"/>
    </source>
</evidence>
<name>A0ABD2GEW3_PAGBO</name>
<accession>A0ABD2GEW3</accession>
<comment type="caution">
    <text evidence="2">The sequence shown here is derived from an EMBL/GenBank/DDBJ whole genome shotgun (WGS) entry which is preliminary data.</text>
</comment>
<protein>
    <submittedName>
        <fullName evidence="2">Uncharacterized protein</fullName>
    </submittedName>
</protein>
<reference evidence="2 3" key="1">
    <citation type="journal article" date="2022" name="G3 (Bethesda)">
        <title>Evaluating Illumina-, Nanopore-, and PacBio-based genome assembly strategies with the bald notothen, Trematomus borchgrevinki.</title>
        <authorList>
            <person name="Rayamajhi N."/>
            <person name="Cheng C.C."/>
            <person name="Catchen J.M."/>
        </authorList>
    </citation>
    <scope>NUCLEOTIDE SEQUENCE [LARGE SCALE GENOMIC DNA]</scope>
    <source>
        <strain evidence="2">AGRC-2024</strain>
    </source>
</reference>
<reference evidence="2 3" key="2">
    <citation type="journal article" date="2024" name="G3 (Bethesda)">
        <title>The genome of the cryopelagic Antarctic bald notothen, Trematomus borchgrevinki.</title>
        <authorList>
            <person name="Rayamajhi N."/>
            <person name="Rivera-Colon A.G."/>
            <person name="Minhas B.F."/>
            <person name="Cheng C.C."/>
            <person name="Catchen J.M."/>
        </authorList>
    </citation>
    <scope>NUCLEOTIDE SEQUENCE [LARGE SCALE GENOMIC DNA]</scope>
    <source>
        <strain evidence="2">AGRC-2024</strain>
    </source>
</reference>
<keyword evidence="3" id="KW-1185">Reference proteome</keyword>
<gene>
    <name evidence="2" type="ORF">OYC64_005200</name>
</gene>
<feature type="region of interest" description="Disordered" evidence="1">
    <location>
        <begin position="41"/>
        <end position="91"/>
    </location>
</feature>